<evidence type="ECO:0000256" key="2">
    <source>
        <dbReference type="ARBA" id="ARBA00004496"/>
    </source>
</evidence>
<keyword evidence="12" id="KW-1185">Reference proteome</keyword>
<keyword evidence="8" id="KW-0472">Membrane</keyword>
<dbReference type="GO" id="GO:1903078">
    <property type="term" value="P:positive regulation of protein localization to plasma membrane"/>
    <property type="evidence" value="ECO:0007669"/>
    <property type="project" value="TreeGrafter"/>
</dbReference>
<dbReference type="SUPFAM" id="SSF50044">
    <property type="entry name" value="SH3-domain"/>
    <property type="match status" value="1"/>
</dbReference>
<evidence type="ECO:0000256" key="6">
    <source>
        <dbReference type="ARBA" id="ARBA00022737"/>
    </source>
</evidence>
<dbReference type="GO" id="GO:0008270">
    <property type="term" value="F:zinc ion binding"/>
    <property type="evidence" value="ECO:0007669"/>
    <property type="project" value="UniProtKB-KW"/>
</dbReference>
<evidence type="ECO:0000259" key="10">
    <source>
        <dbReference type="PROSITE" id="PS50002"/>
    </source>
</evidence>
<organism evidence="11 12">
    <name type="scientific">Littorina saxatilis</name>
    <dbReference type="NCBI Taxonomy" id="31220"/>
    <lineage>
        <taxon>Eukaryota</taxon>
        <taxon>Metazoa</taxon>
        <taxon>Spiralia</taxon>
        <taxon>Lophotrochozoa</taxon>
        <taxon>Mollusca</taxon>
        <taxon>Gastropoda</taxon>
        <taxon>Caenogastropoda</taxon>
        <taxon>Littorinimorpha</taxon>
        <taxon>Littorinoidea</taxon>
        <taxon>Littorinidae</taxon>
        <taxon>Littorina</taxon>
    </lineage>
</organism>
<keyword evidence="4" id="KW-1003">Cell membrane</keyword>
<feature type="domain" description="SH3" evidence="10">
    <location>
        <begin position="48"/>
        <end position="107"/>
    </location>
</feature>
<dbReference type="PANTHER" id="PTHR15135">
    <property type="entry name" value="STAC"/>
    <property type="match status" value="1"/>
</dbReference>
<evidence type="ECO:0000256" key="4">
    <source>
        <dbReference type="ARBA" id="ARBA00022475"/>
    </source>
</evidence>
<proteinExistence type="predicted"/>
<gene>
    <name evidence="11" type="ORF">V1264_003304</name>
</gene>
<dbReference type="PROSITE" id="PS50002">
    <property type="entry name" value="SH3"/>
    <property type="match status" value="1"/>
</dbReference>
<dbReference type="InterPro" id="IPR001452">
    <property type="entry name" value="SH3_domain"/>
</dbReference>
<keyword evidence="3 9" id="KW-0728">SH3 domain</keyword>
<evidence type="ECO:0000256" key="7">
    <source>
        <dbReference type="ARBA" id="ARBA00022771"/>
    </source>
</evidence>
<keyword evidence="7" id="KW-0863">Zinc-finger</keyword>
<comment type="caution">
    <text evidence="11">The sequence shown here is derived from an EMBL/GenBank/DDBJ whole genome shotgun (WGS) entry which is preliminary data.</text>
</comment>
<keyword evidence="6" id="KW-0677">Repeat</keyword>
<protein>
    <recommendedName>
        <fullName evidence="10">SH3 domain-containing protein</fullName>
    </recommendedName>
</protein>
<keyword evidence="7" id="KW-0479">Metal-binding</keyword>
<evidence type="ECO:0000313" key="11">
    <source>
        <dbReference type="EMBL" id="KAK7099116.1"/>
    </source>
</evidence>
<evidence type="ECO:0000256" key="8">
    <source>
        <dbReference type="ARBA" id="ARBA00023136"/>
    </source>
</evidence>
<dbReference type="SMART" id="SM00326">
    <property type="entry name" value="SH3"/>
    <property type="match status" value="1"/>
</dbReference>
<dbReference type="PRINTS" id="PR01887">
    <property type="entry name" value="SPECTRNALPHA"/>
</dbReference>
<keyword evidence="7" id="KW-0862">Zinc</keyword>
<keyword evidence="5" id="KW-0963">Cytoplasm</keyword>
<evidence type="ECO:0000256" key="3">
    <source>
        <dbReference type="ARBA" id="ARBA00022443"/>
    </source>
</evidence>
<dbReference type="AlphaFoldDB" id="A0AAN9B4F2"/>
<dbReference type="InterPro" id="IPR036028">
    <property type="entry name" value="SH3-like_dom_sf"/>
</dbReference>
<sequence length="168" mass="19097">MHVSASSSGGAAKKRLGWGTRSSSLEIEDRKIRHRSLSPHGSPKTKKKDIECYIVLYHFRGKEKDDMDLRAGTRIAVSNSSDPDWWKGKYNGKSGYFPAKYVLKIEEGQHIYQVVRTINLTEMDGLSGIRLHKDQIVFEVEPEVDGHMHVRSASNRECLVPVQFLQEV</sequence>
<dbReference type="PRINTS" id="PR00452">
    <property type="entry name" value="SH3DOMAIN"/>
</dbReference>
<dbReference type="GO" id="GO:0005886">
    <property type="term" value="C:plasma membrane"/>
    <property type="evidence" value="ECO:0007669"/>
    <property type="project" value="UniProtKB-SubCell"/>
</dbReference>
<comment type="subcellular location">
    <subcellularLocation>
        <location evidence="1">Cell membrane</location>
    </subcellularLocation>
    <subcellularLocation>
        <location evidence="2">Cytoplasm</location>
    </subcellularLocation>
</comment>
<dbReference type="Pfam" id="PF14604">
    <property type="entry name" value="SH3_9"/>
    <property type="match status" value="1"/>
</dbReference>
<dbReference type="GO" id="GO:0005737">
    <property type="term" value="C:cytoplasm"/>
    <property type="evidence" value="ECO:0007669"/>
    <property type="project" value="UniProtKB-SubCell"/>
</dbReference>
<reference evidence="11 12" key="1">
    <citation type="submission" date="2024-02" db="EMBL/GenBank/DDBJ databases">
        <title>Chromosome-scale genome assembly of the rough periwinkle Littorina saxatilis.</title>
        <authorList>
            <person name="De Jode A."/>
            <person name="Faria R."/>
            <person name="Formenti G."/>
            <person name="Sims Y."/>
            <person name="Smith T.P."/>
            <person name="Tracey A."/>
            <person name="Wood J.M.D."/>
            <person name="Zagrodzka Z.B."/>
            <person name="Johannesson K."/>
            <person name="Butlin R.K."/>
            <person name="Leder E.H."/>
        </authorList>
    </citation>
    <scope>NUCLEOTIDE SEQUENCE [LARGE SCALE GENOMIC DNA]</scope>
    <source>
        <strain evidence="11">Snail1</strain>
        <tissue evidence="11">Muscle</tissue>
    </source>
</reference>
<dbReference type="InterPro" id="IPR059031">
    <property type="entry name" value="SH3_20"/>
</dbReference>
<dbReference type="GO" id="GO:0003009">
    <property type="term" value="P:skeletal muscle contraction"/>
    <property type="evidence" value="ECO:0007669"/>
    <property type="project" value="TreeGrafter"/>
</dbReference>
<accession>A0AAN9B4F2</accession>
<evidence type="ECO:0000256" key="5">
    <source>
        <dbReference type="ARBA" id="ARBA00022490"/>
    </source>
</evidence>
<evidence type="ECO:0000256" key="1">
    <source>
        <dbReference type="ARBA" id="ARBA00004236"/>
    </source>
</evidence>
<dbReference type="InterPro" id="IPR039688">
    <property type="entry name" value="STAC1/2/3"/>
</dbReference>
<evidence type="ECO:0000313" key="12">
    <source>
        <dbReference type="Proteomes" id="UP001374579"/>
    </source>
</evidence>
<dbReference type="PANTHER" id="PTHR15135:SF7">
    <property type="entry name" value="STAC-LIKE, ISOFORM J"/>
    <property type="match status" value="1"/>
</dbReference>
<dbReference type="EMBL" id="JBAMIC010000012">
    <property type="protein sequence ID" value="KAK7099116.1"/>
    <property type="molecule type" value="Genomic_DNA"/>
</dbReference>
<evidence type="ECO:0000256" key="9">
    <source>
        <dbReference type="PROSITE-ProRule" id="PRU00192"/>
    </source>
</evidence>
<dbReference type="Proteomes" id="UP001374579">
    <property type="component" value="Unassembled WGS sequence"/>
</dbReference>
<name>A0AAN9B4F2_9CAEN</name>
<dbReference type="Pfam" id="PF26085">
    <property type="entry name" value="SH3_20"/>
    <property type="match status" value="1"/>
</dbReference>
<dbReference type="Gene3D" id="2.30.30.40">
    <property type="entry name" value="SH3 Domains"/>
    <property type="match status" value="1"/>
</dbReference>